<accession>A0A0B3RRK4</accession>
<dbReference type="PANTHER" id="PTHR35093:SF8">
    <property type="entry name" value="OUTER MEMBRANE PROTEIN NMB0088-RELATED"/>
    <property type="match status" value="1"/>
</dbReference>
<evidence type="ECO:0000256" key="3">
    <source>
        <dbReference type="ARBA" id="ARBA00022452"/>
    </source>
</evidence>
<keyword evidence="7" id="KW-0998">Cell outer membrane</keyword>
<name>A0A0B3RRK4_9RHOB</name>
<evidence type="ECO:0000256" key="7">
    <source>
        <dbReference type="ARBA" id="ARBA00023237"/>
    </source>
</evidence>
<keyword evidence="3" id="KW-1134">Transmembrane beta strand</keyword>
<evidence type="ECO:0000256" key="8">
    <source>
        <dbReference type="SAM" id="SignalP"/>
    </source>
</evidence>
<comment type="similarity">
    <text evidence="2">Belongs to the OmpP1/FadL family.</text>
</comment>
<keyword evidence="6" id="KW-0472">Membrane</keyword>
<dbReference type="PANTHER" id="PTHR35093">
    <property type="entry name" value="OUTER MEMBRANE PROTEIN NMB0088-RELATED"/>
    <property type="match status" value="1"/>
</dbReference>
<organism evidence="9 10">
    <name type="scientific">Mameliella alba</name>
    <dbReference type="NCBI Taxonomy" id="561184"/>
    <lineage>
        <taxon>Bacteria</taxon>
        <taxon>Pseudomonadati</taxon>
        <taxon>Pseudomonadota</taxon>
        <taxon>Alphaproteobacteria</taxon>
        <taxon>Rhodobacterales</taxon>
        <taxon>Roseobacteraceae</taxon>
        <taxon>Mameliella</taxon>
    </lineage>
</organism>
<evidence type="ECO:0000313" key="10">
    <source>
        <dbReference type="Proteomes" id="UP000030960"/>
    </source>
</evidence>
<gene>
    <name evidence="9" type="ORF">OA50_01739</name>
</gene>
<feature type="signal peptide" evidence="8">
    <location>
        <begin position="1"/>
        <end position="26"/>
    </location>
</feature>
<evidence type="ECO:0000256" key="2">
    <source>
        <dbReference type="ARBA" id="ARBA00008163"/>
    </source>
</evidence>
<proteinExistence type="inferred from homology"/>
<reference evidence="9 10" key="1">
    <citation type="submission" date="2014-10" db="EMBL/GenBank/DDBJ databases">
        <title>Genome sequence of Ponticoccus sp. strain UMTAT08 isolated from clonal culture of toxic dinoflagellate Alexandrium tamiyavanichii.</title>
        <authorList>
            <person name="Gan H.Y."/>
            <person name="Muhd D.-D."/>
            <person name="Mohd Noor M.E."/>
            <person name="Yeong Y.S."/>
            <person name="Usup G."/>
        </authorList>
    </citation>
    <scope>NUCLEOTIDE SEQUENCE [LARGE SCALE GENOMIC DNA]</scope>
    <source>
        <strain evidence="9 10">UMTAT08</strain>
    </source>
</reference>
<dbReference type="GO" id="GO:0009279">
    <property type="term" value="C:cell outer membrane"/>
    <property type="evidence" value="ECO:0007669"/>
    <property type="project" value="UniProtKB-SubCell"/>
</dbReference>
<keyword evidence="5 8" id="KW-0732">Signal</keyword>
<feature type="chain" id="PRO_5002098692" evidence="8">
    <location>
        <begin position="27"/>
        <end position="419"/>
    </location>
</feature>
<comment type="caution">
    <text evidence="9">The sequence shown here is derived from an EMBL/GenBank/DDBJ whole genome shotgun (WGS) entry which is preliminary data.</text>
</comment>
<dbReference type="EMBL" id="JSUQ01000006">
    <property type="protein sequence ID" value="KHQ53750.1"/>
    <property type="molecule type" value="Genomic_DNA"/>
</dbReference>
<dbReference type="SUPFAM" id="SSF56935">
    <property type="entry name" value="Porins"/>
    <property type="match status" value="1"/>
</dbReference>
<keyword evidence="10" id="KW-1185">Reference proteome</keyword>
<dbReference type="Pfam" id="PF03349">
    <property type="entry name" value="Toluene_X"/>
    <property type="match status" value="1"/>
</dbReference>
<dbReference type="Gene3D" id="2.40.160.60">
    <property type="entry name" value="Outer membrane protein transport protein (OMPP1/FadL/TodX)"/>
    <property type="match status" value="1"/>
</dbReference>
<dbReference type="Proteomes" id="UP000030960">
    <property type="component" value="Unassembled WGS sequence"/>
</dbReference>
<evidence type="ECO:0000256" key="4">
    <source>
        <dbReference type="ARBA" id="ARBA00022692"/>
    </source>
</evidence>
<dbReference type="AlphaFoldDB" id="A0A0B3RRK4"/>
<dbReference type="GO" id="GO:0015483">
    <property type="term" value="F:long-chain fatty acid transporting porin activity"/>
    <property type="evidence" value="ECO:0007669"/>
    <property type="project" value="TreeGrafter"/>
</dbReference>
<keyword evidence="4" id="KW-0812">Transmembrane</keyword>
<dbReference type="InterPro" id="IPR005017">
    <property type="entry name" value="OMPP1/FadL/TodX"/>
</dbReference>
<comment type="subcellular location">
    <subcellularLocation>
        <location evidence="1">Cell outer membrane</location>
        <topology evidence="1">Multi-pass membrane protein</topology>
    </subcellularLocation>
</comment>
<evidence type="ECO:0000256" key="5">
    <source>
        <dbReference type="ARBA" id="ARBA00022729"/>
    </source>
</evidence>
<protein>
    <submittedName>
        <fullName evidence="9">Putative long-chain fatty acid transport protein</fullName>
    </submittedName>
</protein>
<dbReference type="STRING" id="561184.SAMN05216376_101115"/>
<dbReference type="PATRIC" id="fig|1515334.3.peg.1749"/>
<evidence type="ECO:0000256" key="6">
    <source>
        <dbReference type="ARBA" id="ARBA00023136"/>
    </source>
</evidence>
<evidence type="ECO:0000313" key="9">
    <source>
        <dbReference type="EMBL" id="KHQ53750.1"/>
    </source>
</evidence>
<evidence type="ECO:0000256" key="1">
    <source>
        <dbReference type="ARBA" id="ARBA00004571"/>
    </source>
</evidence>
<sequence length="419" mass="44368">MVLMKLRGLTAGALVFCGLGTGPAEATNGYFANGFGGASKGMAGAGVAVPSGVLGLAQNPAMGHKVGNMAGLCLTSFLPDRSVEIAPGGPLTPGTHKSRNDYFLIPCGGANWVLNDRLTFGAFLFGNGGMNTEYGTNFFAGFGAGSEPLGVNLEQAFISLNLSYKLSDQVTVGVSPILAVQRFSATGLEAFSFMSTAPGNVTNRGDDWSHGWGANLGILWEPGNGLAFGASYRTRIEMQKFDKYAGLFAEQGGFDIPASATIGLAYTPQTAPKWTFTGEYQRIFYGDIPAISNSNAPPQGPLGADNGIGFGWTDMDIWRVAAIYRHNETWTFRGGISHASAFAEGKNAVMNSLTPATPQWHASLGASYRINDRWGVTGSWTHAFDNSIKGTNPALTGVPQEVRARMSQNEIALGLTYRW</sequence>